<gene>
    <name evidence="2" type="ORF">Mgra_00005752</name>
</gene>
<keyword evidence="1" id="KW-0812">Transmembrane</keyword>
<feature type="non-terminal residue" evidence="2">
    <location>
        <position position="39"/>
    </location>
</feature>
<sequence>MFGNCNLLIALNSLNTIIFLFGTLPPLIVIAFGIKFINI</sequence>
<keyword evidence="3" id="KW-1185">Reference proteome</keyword>
<keyword evidence="1" id="KW-1133">Transmembrane helix</keyword>
<protein>
    <submittedName>
        <fullName evidence="2">Uncharacterized protein</fullName>
    </submittedName>
</protein>
<name>A0A8S9ZN62_9BILA</name>
<comment type="caution">
    <text evidence="2">The sequence shown here is derived from an EMBL/GenBank/DDBJ whole genome shotgun (WGS) entry which is preliminary data.</text>
</comment>
<organism evidence="2 3">
    <name type="scientific">Meloidogyne graminicola</name>
    <dbReference type="NCBI Taxonomy" id="189291"/>
    <lineage>
        <taxon>Eukaryota</taxon>
        <taxon>Metazoa</taxon>
        <taxon>Ecdysozoa</taxon>
        <taxon>Nematoda</taxon>
        <taxon>Chromadorea</taxon>
        <taxon>Rhabditida</taxon>
        <taxon>Tylenchina</taxon>
        <taxon>Tylenchomorpha</taxon>
        <taxon>Tylenchoidea</taxon>
        <taxon>Meloidogynidae</taxon>
        <taxon>Meloidogyninae</taxon>
        <taxon>Meloidogyne</taxon>
    </lineage>
</organism>
<keyword evidence="1" id="KW-0472">Membrane</keyword>
<evidence type="ECO:0000313" key="2">
    <source>
        <dbReference type="EMBL" id="KAF7634860.1"/>
    </source>
</evidence>
<dbReference type="Proteomes" id="UP000605970">
    <property type="component" value="Unassembled WGS sequence"/>
</dbReference>
<accession>A0A8S9ZN62</accession>
<proteinExistence type="predicted"/>
<reference evidence="2" key="1">
    <citation type="journal article" date="2020" name="Ecol. Evol.">
        <title>Genome structure and content of the rice root-knot nematode (Meloidogyne graminicola).</title>
        <authorList>
            <person name="Phan N.T."/>
            <person name="Danchin E.G.J."/>
            <person name="Klopp C."/>
            <person name="Perfus-Barbeoch L."/>
            <person name="Kozlowski D.K."/>
            <person name="Koutsovoulos G.D."/>
            <person name="Lopez-Roques C."/>
            <person name="Bouchez O."/>
            <person name="Zahm M."/>
            <person name="Besnard G."/>
            <person name="Bellafiore S."/>
        </authorList>
    </citation>
    <scope>NUCLEOTIDE SEQUENCE</scope>
    <source>
        <strain evidence="2">VN-18</strain>
    </source>
</reference>
<evidence type="ECO:0000313" key="3">
    <source>
        <dbReference type="Proteomes" id="UP000605970"/>
    </source>
</evidence>
<dbReference type="EMBL" id="JABEBT010000050">
    <property type="protein sequence ID" value="KAF7634860.1"/>
    <property type="molecule type" value="Genomic_DNA"/>
</dbReference>
<dbReference type="AlphaFoldDB" id="A0A8S9ZN62"/>
<feature type="transmembrane region" description="Helical" evidence="1">
    <location>
        <begin position="17"/>
        <end position="37"/>
    </location>
</feature>
<evidence type="ECO:0000256" key="1">
    <source>
        <dbReference type="SAM" id="Phobius"/>
    </source>
</evidence>